<dbReference type="EnsemblPlants" id="OMERI07G09060.1">
    <property type="protein sequence ID" value="OMERI07G09060.1"/>
    <property type="gene ID" value="OMERI07G09060"/>
</dbReference>
<dbReference type="AlphaFoldDB" id="A0A0E0EAA3"/>
<evidence type="ECO:0000313" key="2">
    <source>
        <dbReference type="EnsemblPlants" id="OMERI07G09060.1"/>
    </source>
</evidence>
<feature type="region of interest" description="Disordered" evidence="1">
    <location>
        <begin position="217"/>
        <end position="272"/>
    </location>
</feature>
<reference evidence="2" key="1">
    <citation type="submission" date="2015-04" db="UniProtKB">
        <authorList>
            <consortium name="EnsemblPlants"/>
        </authorList>
    </citation>
    <scope>IDENTIFICATION</scope>
</reference>
<name>A0A0E0EAA3_9ORYZ</name>
<reference evidence="2" key="2">
    <citation type="submission" date="2018-05" db="EMBL/GenBank/DDBJ databases">
        <title>OmerRS3 (Oryza meridionalis Reference Sequence Version 3).</title>
        <authorList>
            <person name="Zhang J."/>
            <person name="Kudrna D."/>
            <person name="Lee S."/>
            <person name="Talag J."/>
            <person name="Welchert J."/>
            <person name="Wing R.A."/>
        </authorList>
    </citation>
    <scope>NUCLEOTIDE SEQUENCE [LARGE SCALE GENOMIC DNA]</scope>
    <source>
        <strain evidence="2">cv. OR44</strain>
    </source>
</reference>
<proteinExistence type="predicted"/>
<dbReference type="Proteomes" id="UP000008021">
    <property type="component" value="Chromosome 7"/>
</dbReference>
<dbReference type="HOGENOM" id="CLU_074688_0_0_1"/>
<dbReference type="Gramene" id="OMERI07G09060.1">
    <property type="protein sequence ID" value="OMERI07G09060.1"/>
    <property type="gene ID" value="OMERI07G09060"/>
</dbReference>
<protein>
    <submittedName>
        <fullName evidence="2">Uncharacterized protein</fullName>
    </submittedName>
</protein>
<evidence type="ECO:0000313" key="3">
    <source>
        <dbReference type="Proteomes" id="UP000008021"/>
    </source>
</evidence>
<feature type="region of interest" description="Disordered" evidence="1">
    <location>
        <begin position="143"/>
        <end position="172"/>
    </location>
</feature>
<sequence>MKFAQQINKTYQQDCLDMIARQSKGLVFLLPPHLHHRVDQVLLHPGAEPLRLEVLVDHRVEETVDAVVRPENILGRLRRMDHHRADAAELHLHHRAIPPRDGLEVAVRPTADLEEVAQHRQLPMGPRRGRSRCRIHHPAFAVTLEEEERRTSGEGCGRPPDPAAGGPGAEEKVAGRSGYYRISWARQIQRSTVGRWGRRLPPDPRPPYSLRSAGEAGEVTADAGGQEAAVAGSASPKLVEAGSGNRLSGKGEEAAAPSSWRPAASEVEGGGRPRQPVVYRTISLMQRWRIMLKGDMLVMPNKWMEEVMIKPLHLKLINLPEAF</sequence>
<evidence type="ECO:0000256" key="1">
    <source>
        <dbReference type="SAM" id="MobiDB-lite"/>
    </source>
</evidence>
<keyword evidence="3" id="KW-1185">Reference proteome</keyword>
<organism evidence="2">
    <name type="scientific">Oryza meridionalis</name>
    <dbReference type="NCBI Taxonomy" id="40149"/>
    <lineage>
        <taxon>Eukaryota</taxon>
        <taxon>Viridiplantae</taxon>
        <taxon>Streptophyta</taxon>
        <taxon>Embryophyta</taxon>
        <taxon>Tracheophyta</taxon>
        <taxon>Spermatophyta</taxon>
        <taxon>Magnoliopsida</taxon>
        <taxon>Liliopsida</taxon>
        <taxon>Poales</taxon>
        <taxon>Poaceae</taxon>
        <taxon>BOP clade</taxon>
        <taxon>Oryzoideae</taxon>
        <taxon>Oryzeae</taxon>
        <taxon>Oryzinae</taxon>
        <taxon>Oryza</taxon>
    </lineage>
</organism>
<feature type="compositionally biased region" description="Low complexity" evidence="1">
    <location>
        <begin position="254"/>
        <end position="266"/>
    </location>
</feature>
<accession>A0A0E0EAA3</accession>